<dbReference type="Proteomes" id="UP000299102">
    <property type="component" value="Unassembled WGS sequence"/>
</dbReference>
<dbReference type="OrthoDB" id="2015551at2759"/>
<reference evidence="2 3" key="1">
    <citation type="journal article" date="2019" name="Commun. Biol.">
        <title>The bagworm genome reveals a unique fibroin gene that provides high tensile strength.</title>
        <authorList>
            <person name="Kono N."/>
            <person name="Nakamura H."/>
            <person name="Ohtoshi R."/>
            <person name="Tomita M."/>
            <person name="Numata K."/>
            <person name="Arakawa K."/>
        </authorList>
    </citation>
    <scope>NUCLEOTIDE SEQUENCE [LARGE SCALE GENOMIC DNA]</scope>
</reference>
<name>A0A4C1Z8Z3_EUMVA</name>
<dbReference type="EMBL" id="BGZK01001674">
    <property type="protein sequence ID" value="GBP84358.1"/>
    <property type="molecule type" value="Genomic_DNA"/>
</dbReference>
<evidence type="ECO:0000313" key="3">
    <source>
        <dbReference type="Proteomes" id="UP000299102"/>
    </source>
</evidence>
<sequence length="196" mass="22675">MHLRFYVFSCQLLWLVSILNGKTYYGVVGNGRNLLVKSLPAIEDRQSNIYEVFMEPYLVWEKKVICSPAVSSGCDSRSSVSLFEKFNSYVYLAQCSTVSSNINKNKDIGRPLIQYPGDRGEKQIDFSVTTTETTDVHGPRRTHKTFFLHTDTCQRNNARDRFDLCARDLLWTRAHTKSDDKPRRRLAYSHDHMPNL</sequence>
<proteinExistence type="predicted"/>
<keyword evidence="1" id="KW-0732">Signal</keyword>
<dbReference type="AlphaFoldDB" id="A0A4C1Z8Z3"/>
<evidence type="ECO:0000256" key="1">
    <source>
        <dbReference type="SAM" id="SignalP"/>
    </source>
</evidence>
<gene>
    <name evidence="2" type="ORF">EVAR_87509_1</name>
</gene>
<accession>A0A4C1Z8Z3</accession>
<feature type="signal peptide" evidence="1">
    <location>
        <begin position="1"/>
        <end position="21"/>
    </location>
</feature>
<protein>
    <submittedName>
        <fullName evidence="2">Uncharacterized protein</fullName>
    </submittedName>
</protein>
<evidence type="ECO:0000313" key="2">
    <source>
        <dbReference type="EMBL" id="GBP84358.1"/>
    </source>
</evidence>
<organism evidence="2 3">
    <name type="scientific">Eumeta variegata</name>
    <name type="common">Bagworm moth</name>
    <name type="synonym">Eumeta japonica</name>
    <dbReference type="NCBI Taxonomy" id="151549"/>
    <lineage>
        <taxon>Eukaryota</taxon>
        <taxon>Metazoa</taxon>
        <taxon>Ecdysozoa</taxon>
        <taxon>Arthropoda</taxon>
        <taxon>Hexapoda</taxon>
        <taxon>Insecta</taxon>
        <taxon>Pterygota</taxon>
        <taxon>Neoptera</taxon>
        <taxon>Endopterygota</taxon>
        <taxon>Lepidoptera</taxon>
        <taxon>Glossata</taxon>
        <taxon>Ditrysia</taxon>
        <taxon>Tineoidea</taxon>
        <taxon>Psychidae</taxon>
        <taxon>Oiketicinae</taxon>
        <taxon>Eumeta</taxon>
    </lineage>
</organism>
<keyword evidence="3" id="KW-1185">Reference proteome</keyword>
<feature type="chain" id="PRO_5020030143" evidence="1">
    <location>
        <begin position="22"/>
        <end position="196"/>
    </location>
</feature>
<comment type="caution">
    <text evidence="2">The sequence shown here is derived from an EMBL/GenBank/DDBJ whole genome shotgun (WGS) entry which is preliminary data.</text>
</comment>